<protein>
    <recommendedName>
        <fullName evidence="5">Tyr recombinase domain-containing protein</fullName>
    </recommendedName>
</protein>
<accession>A0A1M7H8I6</accession>
<dbReference type="InterPro" id="IPR011010">
    <property type="entry name" value="DNA_brk_join_enz"/>
</dbReference>
<evidence type="ECO:0008006" key="5">
    <source>
        <dbReference type="Google" id="ProtNLM"/>
    </source>
</evidence>
<evidence type="ECO:0000256" key="1">
    <source>
        <dbReference type="ARBA" id="ARBA00023172"/>
    </source>
</evidence>
<dbReference type="GO" id="GO:0015074">
    <property type="term" value="P:DNA integration"/>
    <property type="evidence" value="ECO:0007669"/>
    <property type="project" value="InterPro"/>
</dbReference>
<dbReference type="Proteomes" id="UP000184111">
    <property type="component" value="Unassembled WGS sequence"/>
</dbReference>
<feature type="region of interest" description="Disordered" evidence="2">
    <location>
        <begin position="40"/>
        <end position="65"/>
    </location>
</feature>
<dbReference type="AlphaFoldDB" id="A0A1M7H8I6"/>
<sequence length="128" mass="14213">MDRLIARRQVHLREKALWRMLFETAARVEEILAVNIEDLDLGSTSTPPRAGRERAETCTSTVIPPAPLHPCTPAPLHPCTPAHLGASPLMPMAKSMHKKPENLRRYFKPSSEAISELTSLLAPGDSRR</sequence>
<evidence type="ECO:0000313" key="4">
    <source>
        <dbReference type="Proteomes" id="UP000184111"/>
    </source>
</evidence>
<keyword evidence="4" id="KW-1185">Reference proteome</keyword>
<organism evidence="3 4">
    <name type="scientific">Actinacidiphila paucisporea</name>
    <dbReference type="NCBI Taxonomy" id="310782"/>
    <lineage>
        <taxon>Bacteria</taxon>
        <taxon>Bacillati</taxon>
        <taxon>Actinomycetota</taxon>
        <taxon>Actinomycetes</taxon>
        <taxon>Kitasatosporales</taxon>
        <taxon>Streptomycetaceae</taxon>
        <taxon>Actinacidiphila</taxon>
    </lineage>
</organism>
<keyword evidence="1" id="KW-0233">DNA recombination</keyword>
<dbReference type="GO" id="GO:0003677">
    <property type="term" value="F:DNA binding"/>
    <property type="evidence" value="ECO:0007669"/>
    <property type="project" value="InterPro"/>
</dbReference>
<dbReference type="GO" id="GO:0006310">
    <property type="term" value="P:DNA recombination"/>
    <property type="evidence" value="ECO:0007669"/>
    <property type="project" value="UniProtKB-KW"/>
</dbReference>
<evidence type="ECO:0000313" key="3">
    <source>
        <dbReference type="EMBL" id="SHM24738.1"/>
    </source>
</evidence>
<dbReference type="STRING" id="310782.SAMN05216499_109191"/>
<feature type="region of interest" description="Disordered" evidence="2">
    <location>
        <begin position="85"/>
        <end position="107"/>
    </location>
</feature>
<gene>
    <name evidence="3" type="ORF">SAMN05216499_109191</name>
</gene>
<dbReference type="SUPFAM" id="SSF56349">
    <property type="entry name" value="DNA breaking-rejoining enzymes"/>
    <property type="match status" value="1"/>
</dbReference>
<dbReference type="EMBL" id="FRBI01000009">
    <property type="protein sequence ID" value="SHM24738.1"/>
    <property type="molecule type" value="Genomic_DNA"/>
</dbReference>
<evidence type="ECO:0000256" key="2">
    <source>
        <dbReference type="SAM" id="MobiDB-lite"/>
    </source>
</evidence>
<dbReference type="Gene3D" id="1.10.443.10">
    <property type="entry name" value="Intergrase catalytic core"/>
    <property type="match status" value="1"/>
</dbReference>
<reference evidence="3 4" key="1">
    <citation type="submission" date="2016-11" db="EMBL/GenBank/DDBJ databases">
        <authorList>
            <person name="Jaros S."/>
            <person name="Januszkiewicz K."/>
            <person name="Wedrychowicz H."/>
        </authorList>
    </citation>
    <scope>NUCLEOTIDE SEQUENCE [LARGE SCALE GENOMIC DNA]</scope>
    <source>
        <strain evidence="3 4">CGMCC 4.2025</strain>
    </source>
</reference>
<proteinExistence type="predicted"/>
<name>A0A1M7H8I6_9ACTN</name>
<dbReference type="InterPro" id="IPR013762">
    <property type="entry name" value="Integrase-like_cat_sf"/>
</dbReference>